<evidence type="ECO:0000313" key="3">
    <source>
        <dbReference type="Proteomes" id="UP000316238"/>
    </source>
</evidence>
<accession>A0A521G248</accession>
<dbReference type="EMBL" id="NQJD01000011">
    <property type="protein sequence ID" value="TAA75085.1"/>
    <property type="molecule type" value="Genomic_DNA"/>
</dbReference>
<comment type="caution">
    <text evidence="2">The sequence shown here is derived from an EMBL/GenBank/DDBJ whole genome shotgun (WGS) entry which is preliminary data.</text>
</comment>
<dbReference type="PANTHER" id="PTHR33383">
    <property type="entry name" value="MEMBRANE PROTEIN INSERTION EFFICIENCY FACTOR-RELATED"/>
    <property type="match status" value="1"/>
</dbReference>
<dbReference type="GO" id="GO:0005886">
    <property type="term" value="C:plasma membrane"/>
    <property type="evidence" value="ECO:0007669"/>
    <property type="project" value="UniProtKB-SubCell"/>
</dbReference>
<dbReference type="HAMAP" id="MF_00386">
    <property type="entry name" value="UPF0161_YidD"/>
    <property type="match status" value="1"/>
</dbReference>
<sequence>MSRPERNRCGTLTVAFCLLLLRGYQRCISPFFPPCCRYVPTCSEYAAQAVARYGAARGVWMALLRILRCHPFAKGGYDPVE</sequence>
<keyword evidence="1" id="KW-1003">Cell membrane</keyword>
<dbReference type="SMART" id="SM01234">
    <property type="entry name" value="Haemolytic"/>
    <property type="match status" value="1"/>
</dbReference>
<organism evidence="2 3">
    <name type="scientific">Candidatus Electronema aureum</name>
    <dbReference type="NCBI Taxonomy" id="2005002"/>
    <lineage>
        <taxon>Bacteria</taxon>
        <taxon>Pseudomonadati</taxon>
        <taxon>Thermodesulfobacteriota</taxon>
        <taxon>Desulfobulbia</taxon>
        <taxon>Desulfobulbales</taxon>
        <taxon>Desulfobulbaceae</taxon>
        <taxon>Candidatus Electronema</taxon>
    </lineage>
</organism>
<dbReference type="AlphaFoldDB" id="A0A521G248"/>
<keyword evidence="1" id="KW-0472">Membrane</keyword>
<comment type="similarity">
    <text evidence="1">Belongs to the UPF0161 family.</text>
</comment>
<proteinExistence type="inferred from homology"/>
<dbReference type="Pfam" id="PF01809">
    <property type="entry name" value="YidD"/>
    <property type="match status" value="1"/>
</dbReference>
<dbReference type="Proteomes" id="UP000316238">
    <property type="component" value="Unassembled WGS sequence"/>
</dbReference>
<comment type="function">
    <text evidence="1">Could be involved in insertion of integral membrane proteins into the membrane.</text>
</comment>
<protein>
    <recommendedName>
        <fullName evidence="1">Putative membrane protein insertion efficiency factor</fullName>
    </recommendedName>
</protein>
<dbReference type="NCBIfam" id="TIGR00278">
    <property type="entry name" value="membrane protein insertion efficiency factor YidD"/>
    <property type="match status" value="1"/>
</dbReference>
<dbReference type="PANTHER" id="PTHR33383:SF1">
    <property type="entry name" value="MEMBRANE PROTEIN INSERTION EFFICIENCY FACTOR-RELATED"/>
    <property type="match status" value="1"/>
</dbReference>
<evidence type="ECO:0000256" key="1">
    <source>
        <dbReference type="HAMAP-Rule" id="MF_00386"/>
    </source>
</evidence>
<gene>
    <name evidence="2" type="ORF">CDV28_11111</name>
</gene>
<evidence type="ECO:0000313" key="2">
    <source>
        <dbReference type="EMBL" id="TAA75085.1"/>
    </source>
</evidence>
<dbReference type="InterPro" id="IPR002696">
    <property type="entry name" value="Membr_insert_effic_factor_YidD"/>
</dbReference>
<comment type="subcellular location">
    <subcellularLocation>
        <location evidence="1">Cell membrane</location>
        <topology evidence="1">Peripheral membrane protein</topology>
        <orientation evidence="1">Cytoplasmic side</orientation>
    </subcellularLocation>
</comment>
<name>A0A521G248_9BACT</name>
<reference evidence="2" key="1">
    <citation type="submission" date="2017-07" db="EMBL/GenBank/DDBJ databases">
        <title>The cable genome - Insights into the physiology and evolution of filamentous bacteria capable of sulfide oxidation via long distance electron transfer.</title>
        <authorList>
            <person name="Thorup C."/>
            <person name="Bjerg J.T."/>
            <person name="Schreiber L."/>
            <person name="Nielsen L.P."/>
            <person name="Kjeldsen K.U."/>
            <person name="Boesen T."/>
            <person name="Boggild A."/>
            <person name="Meysman F."/>
            <person name="Geelhoed J."/>
            <person name="Schramm A."/>
        </authorList>
    </citation>
    <scope>NUCLEOTIDE SEQUENCE [LARGE SCALE GENOMIC DNA]</scope>
    <source>
        <strain evidence="2">GS</strain>
    </source>
</reference>
<keyword evidence="3" id="KW-1185">Reference proteome</keyword>